<evidence type="ECO:0000256" key="6">
    <source>
        <dbReference type="ARBA" id="ARBA00022842"/>
    </source>
</evidence>
<reference evidence="9 10" key="1">
    <citation type="submission" date="2018-10" db="EMBL/GenBank/DDBJ databases">
        <title>Sequencing the genomes of 1000 actinobacteria strains.</title>
        <authorList>
            <person name="Klenk H.-P."/>
        </authorList>
    </citation>
    <scope>NUCLEOTIDE SEQUENCE [LARGE SCALE GENOMIC DNA]</scope>
    <source>
        <strain evidence="9 10">DSM 43800</strain>
    </source>
</reference>
<evidence type="ECO:0000259" key="8">
    <source>
        <dbReference type="Pfam" id="PF02896"/>
    </source>
</evidence>
<evidence type="ECO:0000256" key="4">
    <source>
        <dbReference type="ARBA" id="ARBA00022723"/>
    </source>
</evidence>
<comment type="similarity">
    <text evidence="2">Belongs to the PEP-utilizing enzyme family.</text>
</comment>
<evidence type="ECO:0000256" key="2">
    <source>
        <dbReference type="ARBA" id="ARBA00007837"/>
    </source>
</evidence>
<organism evidence="9 10">
    <name type="scientific">Saccharothrix australiensis</name>
    <dbReference type="NCBI Taxonomy" id="2072"/>
    <lineage>
        <taxon>Bacteria</taxon>
        <taxon>Bacillati</taxon>
        <taxon>Actinomycetota</taxon>
        <taxon>Actinomycetes</taxon>
        <taxon>Pseudonocardiales</taxon>
        <taxon>Pseudonocardiaceae</taxon>
        <taxon>Saccharothrix</taxon>
    </lineage>
</organism>
<dbReference type="Pfam" id="PF00391">
    <property type="entry name" value="PEP-utilizers"/>
    <property type="match status" value="1"/>
</dbReference>
<evidence type="ECO:0000256" key="3">
    <source>
        <dbReference type="ARBA" id="ARBA00022679"/>
    </source>
</evidence>
<comment type="caution">
    <text evidence="9">The sequence shown here is derived from an EMBL/GenBank/DDBJ whole genome shotgun (WGS) entry which is preliminary data.</text>
</comment>
<dbReference type="PANTHER" id="PTHR46244">
    <property type="entry name" value="PHOSPHOENOLPYRUVATE-PROTEIN PHOSPHOTRANSFERASE"/>
    <property type="match status" value="1"/>
</dbReference>
<evidence type="ECO:0000256" key="1">
    <source>
        <dbReference type="ARBA" id="ARBA00001946"/>
    </source>
</evidence>
<dbReference type="InterPro" id="IPR040442">
    <property type="entry name" value="Pyrv_kinase-like_dom_sf"/>
</dbReference>
<dbReference type="InterPro" id="IPR008279">
    <property type="entry name" value="PEP-util_enz_mobile_dom"/>
</dbReference>
<protein>
    <submittedName>
        <fullName evidence="9">PEP-utilizing family enzyme</fullName>
    </submittedName>
</protein>
<keyword evidence="5" id="KW-0418">Kinase</keyword>
<accession>A0A495W0N2</accession>
<feature type="domain" description="PEP-utilising enzyme C-terminal" evidence="8">
    <location>
        <begin position="186"/>
        <end position="369"/>
    </location>
</feature>
<evidence type="ECO:0000313" key="10">
    <source>
        <dbReference type="Proteomes" id="UP000282084"/>
    </source>
</evidence>
<dbReference type="PANTHER" id="PTHR46244:SF3">
    <property type="entry name" value="PHOSPHOENOLPYRUVATE-PROTEIN PHOSPHOTRANSFERASE"/>
    <property type="match status" value="1"/>
</dbReference>
<gene>
    <name evidence="9" type="ORF">C8E97_3890</name>
</gene>
<dbReference type="Gene3D" id="3.50.30.10">
    <property type="entry name" value="Phosphohistidine domain"/>
    <property type="match status" value="1"/>
</dbReference>
<dbReference type="InterPro" id="IPR050499">
    <property type="entry name" value="PEP-utilizing_PTS_enzyme"/>
</dbReference>
<feature type="domain" description="PEP-utilising enzyme mobile" evidence="7">
    <location>
        <begin position="31"/>
        <end position="77"/>
    </location>
</feature>
<keyword evidence="4" id="KW-0479">Metal-binding</keyword>
<dbReference type="SUPFAM" id="SSF52009">
    <property type="entry name" value="Phosphohistidine domain"/>
    <property type="match status" value="1"/>
</dbReference>
<dbReference type="GO" id="GO:0046872">
    <property type="term" value="F:metal ion binding"/>
    <property type="evidence" value="ECO:0007669"/>
    <property type="project" value="UniProtKB-KW"/>
</dbReference>
<comment type="cofactor">
    <cofactor evidence="1">
        <name>Mg(2+)</name>
        <dbReference type="ChEBI" id="CHEBI:18420"/>
    </cofactor>
</comment>
<proteinExistence type="inferred from homology"/>
<keyword evidence="3" id="KW-0808">Transferase</keyword>
<dbReference type="Gene3D" id="3.20.20.60">
    <property type="entry name" value="Phosphoenolpyruvate-binding domains"/>
    <property type="match status" value="1"/>
</dbReference>
<dbReference type="RefSeq" id="WP_246019009.1">
    <property type="nucleotide sequence ID" value="NZ_RBXO01000001.1"/>
</dbReference>
<keyword evidence="6" id="KW-0460">Magnesium</keyword>
<dbReference type="InterPro" id="IPR000121">
    <property type="entry name" value="PEP_util_C"/>
</dbReference>
<dbReference type="Proteomes" id="UP000282084">
    <property type="component" value="Unassembled WGS sequence"/>
</dbReference>
<evidence type="ECO:0000313" key="9">
    <source>
        <dbReference type="EMBL" id="RKT55232.1"/>
    </source>
</evidence>
<dbReference type="Pfam" id="PF02896">
    <property type="entry name" value="PEP-utilizers_C"/>
    <property type="match status" value="1"/>
</dbReference>
<dbReference type="EMBL" id="RBXO01000001">
    <property type="protein sequence ID" value="RKT55232.1"/>
    <property type="molecule type" value="Genomic_DNA"/>
</dbReference>
<name>A0A495W0N2_9PSEU</name>
<keyword evidence="10" id="KW-1185">Reference proteome</keyword>
<dbReference type="SUPFAM" id="SSF51621">
    <property type="entry name" value="Phosphoenolpyruvate/pyruvate domain"/>
    <property type="match status" value="1"/>
</dbReference>
<sequence length="410" mass="43873">MSLREIPGVLLVGSPAAGVRGRCNHTRQPVDGAILVVDALGPELYDAIVSSAAVICARGGRTGHMQSLCRSRGIPVLRVDPADLAALVGEVTVRLDRGSVVLGGSGPVPSAPTPTTAALDEVDSICVVVADATDIESTNALVPRVEQVDSYFIREEFACLAADLSPIDALRAGVRAAERYGAALAAELCSMVKELLPGQRLVMRLLDLRSDDAAQITTGVEVDDEPNPELGLHGARWLLEEPHYPHAFRALRAHVRERLGADADRLDFAVPFINDRDEFLRLRRHLGLGGGTPLGVFVETPAAVHSAAEFCAAGAYELFVGTKDLIQFYLAADRGNHLVASAYQTRHPAVLSALRQAVESGQDTGVPVHVFALGADVDHYVRHLPTRRLMMCTAELQHLARETRSPAPTP</sequence>
<dbReference type="InterPro" id="IPR036637">
    <property type="entry name" value="Phosphohistidine_dom_sf"/>
</dbReference>
<evidence type="ECO:0000256" key="5">
    <source>
        <dbReference type="ARBA" id="ARBA00022777"/>
    </source>
</evidence>
<dbReference type="AlphaFoldDB" id="A0A495W0N2"/>
<evidence type="ECO:0000259" key="7">
    <source>
        <dbReference type="Pfam" id="PF00391"/>
    </source>
</evidence>
<dbReference type="GO" id="GO:0016301">
    <property type="term" value="F:kinase activity"/>
    <property type="evidence" value="ECO:0007669"/>
    <property type="project" value="UniProtKB-KW"/>
</dbReference>
<dbReference type="InterPro" id="IPR015813">
    <property type="entry name" value="Pyrv/PenolPyrv_kinase-like_dom"/>
</dbReference>